<name>A0AAV9JUZ8_9PEZI</name>
<reference evidence="2 3" key="1">
    <citation type="submission" date="2021-11" db="EMBL/GenBank/DDBJ databases">
        <title>Black yeast isolated from Biological Soil Crust.</title>
        <authorList>
            <person name="Kurbessoian T."/>
        </authorList>
    </citation>
    <scope>NUCLEOTIDE SEQUENCE [LARGE SCALE GENOMIC DNA]</scope>
    <source>
        <strain evidence="2 3">CCFEE 5522</strain>
    </source>
</reference>
<dbReference type="EMBL" id="JAVFHQ010000004">
    <property type="protein sequence ID" value="KAK4549542.1"/>
    <property type="molecule type" value="Genomic_DNA"/>
</dbReference>
<evidence type="ECO:0000313" key="3">
    <source>
        <dbReference type="Proteomes" id="UP001324427"/>
    </source>
</evidence>
<keyword evidence="3" id="KW-1185">Reference proteome</keyword>
<proteinExistence type="predicted"/>
<feature type="region of interest" description="Disordered" evidence="1">
    <location>
        <begin position="1"/>
        <end position="22"/>
    </location>
</feature>
<evidence type="ECO:0000256" key="1">
    <source>
        <dbReference type="SAM" id="MobiDB-lite"/>
    </source>
</evidence>
<sequence length="59" mass="6828">TAQTTAADSKLDSTETEHDEEWVHVSHGDIRQYEAAEQRAELRRKLGIDRERMGEYVVL</sequence>
<evidence type="ECO:0000313" key="2">
    <source>
        <dbReference type="EMBL" id="KAK4549542.1"/>
    </source>
</evidence>
<protein>
    <submittedName>
        <fullName evidence="2">Uncharacterized protein</fullName>
    </submittedName>
</protein>
<feature type="compositionally biased region" description="Basic and acidic residues" evidence="1">
    <location>
        <begin position="9"/>
        <end position="22"/>
    </location>
</feature>
<dbReference type="AlphaFoldDB" id="A0AAV9JUZ8"/>
<comment type="caution">
    <text evidence="2">The sequence shown here is derived from an EMBL/GenBank/DDBJ whole genome shotgun (WGS) entry which is preliminary data.</text>
</comment>
<feature type="non-terminal residue" evidence="2">
    <location>
        <position position="1"/>
    </location>
</feature>
<gene>
    <name evidence="2" type="ORF">LTR36_006539</name>
</gene>
<dbReference type="Proteomes" id="UP001324427">
    <property type="component" value="Unassembled WGS sequence"/>
</dbReference>
<organism evidence="2 3">
    <name type="scientific">Oleoguttula mirabilis</name>
    <dbReference type="NCBI Taxonomy" id="1507867"/>
    <lineage>
        <taxon>Eukaryota</taxon>
        <taxon>Fungi</taxon>
        <taxon>Dikarya</taxon>
        <taxon>Ascomycota</taxon>
        <taxon>Pezizomycotina</taxon>
        <taxon>Dothideomycetes</taxon>
        <taxon>Dothideomycetidae</taxon>
        <taxon>Mycosphaerellales</taxon>
        <taxon>Teratosphaeriaceae</taxon>
        <taxon>Oleoguttula</taxon>
    </lineage>
</organism>
<accession>A0AAV9JUZ8</accession>